<dbReference type="FunFam" id="1.20.1260.10:FF:000001">
    <property type="entry name" value="Non-heme ferritin"/>
    <property type="match status" value="1"/>
</dbReference>
<dbReference type="EMBL" id="LNQE01000974">
    <property type="protein sequence ID" value="KUG22350.1"/>
    <property type="molecule type" value="Genomic_DNA"/>
</dbReference>
<name>A0A0W8FP15_9ZZZZ</name>
<organism evidence="6">
    <name type="scientific">hydrocarbon metagenome</name>
    <dbReference type="NCBI Taxonomy" id="938273"/>
    <lineage>
        <taxon>unclassified sequences</taxon>
        <taxon>metagenomes</taxon>
        <taxon>ecological metagenomes</taxon>
    </lineage>
</organism>
<dbReference type="InterPro" id="IPR041719">
    <property type="entry name" value="Ferritin_prok"/>
</dbReference>
<keyword evidence="3" id="KW-0560">Oxidoreductase</keyword>
<comment type="caution">
    <text evidence="6">The sequence shown here is derived from an EMBL/GenBank/DDBJ whole genome shotgun (WGS) entry which is preliminary data.</text>
</comment>
<dbReference type="GO" id="GO:0008199">
    <property type="term" value="F:ferric iron binding"/>
    <property type="evidence" value="ECO:0007669"/>
    <property type="project" value="InterPro"/>
</dbReference>
<dbReference type="Gene3D" id="1.20.1260.10">
    <property type="match status" value="1"/>
</dbReference>
<feature type="domain" description="Ferritin-like diiron" evidence="5">
    <location>
        <begin position="1"/>
        <end position="145"/>
    </location>
</feature>
<evidence type="ECO:0000256" key="3">
    <source>
        <dbReference type="ARBA" id="ARBA00023002"/>
    </source>
</evidence>
<dbReference type="PROSITE" id="PS50905">
    <property type="entry name" value="FERRITIN_LIKE"/>
    <property type="match status" value="1"/>
</dbReference>
<reference evidence="6" key="1">
    <citation type="journal article" date="2015" name="Proc. Natl. Acad. Sci. U.S.A.">
        <title>Networks of energetic and metabolic interactions define dynamics in microbial communities.</title>
        <authorList>
            <person name="Embree M."/>
            <person name="Liu J.K."/>
            <person name="Al-Bassam M.M."/>
            <person name="Zengler K."/>
        </authorList>
    </citation>
    <scope>NUCLEOTIDE SEQUENCE</scope>
</reference>
<dbReference type="SUPFAM" id="SSF47240">
    <property type="entry name" value="Ferritin-like"/>
    <property type="match status" value="1"/>
</dbReference>
<dbReference type="PANTHER" id="PTHR11431">
    <property type="entry name" value="FERRITIN"/>
    <property type="match status" value="1"/>
</dbReference>
<dbReference type="GO" id="GO:0004322">
    <property type="term" value="F:ferroxidase activity"/>
    <property type="evidence" value="ECO:0007669"/>
    <property type="project" value="TreeGrafter"/>
</dbReference>
<dbReference type="InterPro" id="IPR009078">
    <property type="entry name" value="Ferritin-like_SF"/>
</dbReference>
<dbReference type="GO" id="GO:0006879">
    <property type="term" value="P:intracellular iron ion homeostasis"/>
    <property type="evidence" value="ECO:0007669"/>
    <property type="project" value="UniProtKB-KW"/>
</dbReference>
<dbReference type="PANTHER" id="PTHR11431:SF127">
    <property type="entry name" value="BACTERIAL NON-HEME FERRITIN"/>
    <property type="match status" value="1"/>
</dbReference>
<dbReference type="GO" id="GO:0005829">
    <property type="term" value="C:cytosol"/>
    <property type="evidence" value="ECO:0007669"/>
    <property type="project" value="TreeGrafter"/>
</dbReference>
<dbReference type="InterPro" id="IPR012347">
    <property type="entry name" value="Ferritin-like"/>
</dbReference>
<dbReference type="InterPro" id="IPR008331">
    <property type="entry name" value="Ferritin_DPS_dom"/>
</dbReference>
<dbReference type="GO" id="GO:0008198">
    <property type="term" value="F:ferrous iron binding"/>
    <property type="evidence" value="ECO:0007669"/>
    <property type="project" value="TreeGrafter"/>
</dbReference>
<gene>
    <name evidence="6" type="ORF">ASZ90_007889</name>
</gene>
<evidence type="ECO:0000313" key="6">
    <source>
        <dbReference type="EMBL" id="KUG22350.1"/>
    </source>
</evidence>
<evidence type="ECO:0000256" key="4">
    <source>
        <dbReference type="ARBA" id="ARBA00023004"/>
    </source>
</evidence>
<evidence type="ECO:0000256" key="2">
    <source>
        <dbReference type="ARBA" id="ARBA00022723"/>
    </source>
</evidence>
<dbReference type="InterPro" id="IPR001519">
    <property type="entry name" value="Ferritin"/>
</dbReference>
<evidence type="ECO:0000256" key="1">
    <source>
        <dbReference type="ARBA" id="ARBA00022434"/>
    </source>
</evidence>
<sequence length="178" mass="20761">MIGEKTRNAMNEQIKHEMESFYIYLSMAAYFHAQNLDGMAHWMRCQAHEEMIHAMKFYDHILDRGGVVTLLDLKQIKTSWKTPLEPWLDAYEHEKFITGKIKNITKISREENDYTSEPLLSWFLKEQIEEEKSTEKVSRELAMVENSQEGILMLDRELATRVFTAGSPLDPAAYNIVA</sequence>
<dbReference type="Pfam" id="PF00210">
    <property type="entry name" value="Ferritin"/>
    <property type="match status" value="1"/>
</dbReference>
<accession>A0A0W8FP15</accession>
<dbReference type="InterPro" id="IPR009040">
    <property type="entry name" value="Ferritin-like_diiron"/>
</dbReference>
<dbReference type="AlphaFoldDB" id="A0A0W8FP15"/>
<dbReference type="GO" id="GO:0042802">
    <property type="term" value="F:identical protein binding"/>
    <property type="evidence" value="ECO:0007669"/>
    <property type="project" value="UniProtKB-ARBA"/>
</dbReference>
<keyword evidence="1" id="KW-0409">Iron storage</keyword>
<protein>
    <submittedName>
        <fullName evidence="6">Ferritin-like protein 2</fullName>
    </submittedName>
</protein>
<keyword evidence="2" id="KW-0479">Metal-binding</keyword>
<dbReference type="CDD" id="cd01055">
    <property type="entry name" value="Nonheme_Ferritin"/>
    <property type="match status" value="1"/>
</dbReference>
<evidence type="ECO:0000259" key="5">
    <source>
        <dbReference type="PROSITE" id="PS50905"/>
    </source>
</evidence>
<proteinExistence type="predicted"/>
<keyword evidence="4" id="KW-0408">Iron</keyword>
<dbReference type="GO" id="GO:0006826">
    <property type="term" value="P:iron ion transport"/>
    <property type="evidence" value="ECO:0007669"/>
    <property type="project" value="InterPro"/>
</dbReference>